<accession>A0ABS2NY30</accession>
<dbReference type="EMBL" id="JAFBED010000002">
    <property type="protein sequence ID" value="MBM7619560.1"/>
    <property type="molecule type" value="Genomic_DNA"/>
</dbReference>
<dbReference type="Proteomes" id="UP000737402">
    <property type="component" value="Unassembled WGS sequence"/>
</dbReference>
<sequence>MPINKFFLLVGMTAMMMLLTGCLYPQDRLTQNQVPYQDQLEAVQSAVNQYREASGGLLPIRDRDMDTPIYQKYPIDFNKLSPKYMQEPPGTAYEAGGVYLYVLVDVEENPTVKLIDLRISEQIRDLNMRISVYKSSNGGYAPVKEVINDKAFRVDWDKLGYSEEPHAESPYSGKNLPFILDENGEIKVDYSMDLYDFLQKHENDIKEGEDIREILVDNSVFVPAFSLPYTLDENKEPVIANSDNK</sequence>
<protein>
    <recommendedName>
        <fullName evidence="3">ABC transporter periplasmic binding protein yphF</fullName>
    </recommendedName>
</protein>
<dbReference type="PROSITE" id="PS51257">
    <property type="entry name" value="PROKAR_LIPOPROTEIN"/>
    <property type="match status" value="1"/>
</dbReference>
<reference evidence="1 2" key="1">
    <citation type="submission" date="2021-01" db="EMBL/GenBank/DDBJ databases">
        <title>Genomic Encyclopedia of Type Strains, Phase IV (KMG-IV): sequencing the most valuable type-strain genomes for metagenomic binning, comparative biology and taxonomic classification.</title>
        <authorList>
            <person name="Goeker M."/>
        </authorList>
    </citation>
    <scope>NUCLEOTIDE SEQUENCE [LARGE SCALE GENOMIC DNA]</scope>
    <source>
        <strain evidence="1 2">DSM 25879</strain>
    </source>
</reference>
<evidence type="ECO:0000313" key="1">
    <source>
        <dbReference type="EMBL" id="MBM7619560.1"/>
    </source>
</evidence>
<gene>
    <name evidence="1" type="ORF">JOC95_001409</name>
</gene>
<evidence type="ECO:0008006" key="3">
    <source>
        <dbReference type="Google" id="ProtNLM"/>
    </source>
</evidence>
<comment type="caution">
    <text evidence="1">The sequence shown here is derived from an EMBL/GenBank/DDBJ whole genome shotgun (WGS) entry which is preliminary data.</text>
</comment>
<evidence type="ECO:0000313" key="2">
    <source>
        <dbReference type="Proteomes" id="UP000737402"/>
    </source>
</evidence>
<keyword evidence="2" id="KW-1185">Reference proteome</keyword>
<organism evidence="1 2">
    <name type="scientific">Sutcliffiella tianshenii</name>
    <dbReference type="NCBI Taxonomy" id="1463404"/>
    <lineage>
        <taxon>Bacteria</taxon>
        <taxon>Bacillati</taxon>
        <taxon>Bacillota</taxon>
        <taxon>Bacilli</taxon>
        <taxon>Bacillales</taxon>
        <taxon>Bacillaceae</taxon>
        <taxon>Sutcliffiella</taxon>
    </lineage>
</organism>
<dbReference type="RefSeq" id="WP_204414635.1">
    <property type="nucleotide sequence ID" value="NZ_JAFBED010000002.1"/>
</dbReference>
<name>A0ABS2NY30_9BACI</name>
<proteinExistence type="predicted"/>